<dbReference type="InterPro" id="IPR011322">
    <property type="entry name" value="N-reg_PII-like_a/b"/>
</dbReference>
<protein>
    <submittedName>
        <fullName evidence="1">P-II family nitrogen regulator</fullName>
    </submittedName>
</protein>
<dbReference type="GeneID" id="85732721"/>
<keyword evidence="2" id="KW-1185">Reference proteome</keyword>
<dbReference type="SUPFAM" id="SSF54913">
    <property type="entry name" value="GlnB-like"/>
    <property type="match status" value="1"/>
</dbReference>
<name>A0AAX4FSJ7_9EURY</name>
<organism evidence="1 2">
    <name type="scientific">Methanoculleus receptaculi</name>
    <dbReference type="NCBI Taxonomy" id="394967"/>
    <lineage>
        <taxon>Archaea</taxon>
        <taxon>Methanobacteriati</taxon>
        <taxon>Methanobacteriota</taxon>
        <taxon>Stenosarchaea group</taxon>
        <taxon>Methanomicrobia</taxon>
        <taxon>Methanomicrobiales</taxon>
        <taxon>Methanomicrobiaceae</taxon>
        <taxon>Methanoculleus</taxon>
    </lineage>
</organism>
<dbReference type="AlphaFoldDB" id="A0AAX4FSJ7"/>
<dbReference type="RefSeq" id="WP_214022010.1">
    <property type="nucleotide sequence ID" value="NZ_CP137642.1"/>
</dbReference>
<dbReference type="PROSITE" id="PS51343">
    <property type="entry name" value="PII_GLNB_DOM"/>
    <property type="match status" value="1"/>
</dbReference>
<evidence type="ECO:0000313" key="1">
    <source>
        <dbReference type="EMBL" id="WOX56902.1"/>
    </source>
</evidence>
<dbReference type="Pfam" id="PF00543">
    <property type="entry name" value="P-II"/>
    <property type="match status" value="1"/>
</dbReference>
<proteinExistence type="predicted"/>
<dbReference type="KEGG" id="mrc:R6Y96_06150"/>
<sequence>MSNDYGNELIVTVVKRGWSEPVLEAARGAGAEGATIIFGRGTGIHEGKTLLGIAIEPEKEVILTVVAAERTDAVLDAIIAAAELDQPGMGLAFVLPIRRVAGRVHMFRKNEVAE</sequence>
<dbReference type="InterPro" id="IPR015867">
    <property type="entry name" value="N-reg_PII/ATP_PRibTrfase_C"/>
</dbReference>
<accession>A0AAX4FSJ7</accession>
<dbReference type="Gene3D" id="3.30.70.120">
    <property type="match status" value="1"/>
</dbReference>
<dbReference type="SMART" id="SM00938">
    <property type="entry name" value="P-II"/>
    <property type="match status" value="1"/>
</dbReference>
<dbReference type="Proteomes" id="UP001305652">
    <property type="component" value="Chromosome"/>
</dbReference>
<evidence type="ECO:0000313" key="2">
    <source>
        <dbReference type="Proteomes" id="UP001305652"/>
    </source>
</evidence>
<dbReference type="EMBL" id="CP137642">
    <property type="protein sequence ID" value="WOX56902.1"/>
    <property type="molecule type" value="Genomic_DNA"/>
</dbReference>
<dbReference type="InterPro" id="IPR002187">
    <property type="entry name" value="N-reg_PII"/>
</dbReference>
<dbReference type="GO" id="GO:0006808">
    <property type="term" value="P:regulation of nitrogen utilization"/>
    <property type="evidence" value="ECO:0007669"/>
    <property type="project" value="InterPro"/>
</dbReference>
<reference evidence="1 2" key="1">
    <citation type="submission" date="2023-10" db="EMBL/GenBank/DDBJ databases">
        <title>The complete genome sequence of Methanoculleus receptaculi DSM 18860.</title>
        <authorList>
            <person name="Lai S.-J."/>
            <person name="You Y.-T."/>
            <person name="Chen S.-C."/>
        </authorList>
    </citation>
    <scope>NUCLEOTIDE SEQUENCE [LARGE SCALE GENOMIC DNA]</scope>
    <source>
        <strain evidence="1 2">DSM 18860</strain>
    </source>
</reference>
<gene>
    <name evidence="1" type="ORF">R6Y96_06150</name>
</gene>
<dbReference type="GO" id="GO:0030234">
    <property type="term" value="F:enzyme regulator activity"/>
    <property type="evidence" value="ECO:0007669"/>
    <property type="project" value="InterPro"/>
</dbReference>